<gene>
    <name evidence="1" type="primary">Contig18982.g915</name>
    <name evidence="1" type="ORF">STYLEM_17901</name>
</gene>
<evidence type="ECO:0000313" key="2">
    <source>
        <dbReference type="Proteomes" id="UP000039865"/>
    </source>
</evidence>
<protein>
    <submittedName>
        <fullName evidence="1">Uncharacterized protein</fullName>
    </submittedName>
</protein>
<name>A0A078B639_STYLE</name>
<dbReference type="InParanoid" id="A0A078B639"/>
<dbReference type="EMBL" id="CCKQ01016889">
    <property type="protein sequence ID" value="CDW88777.1"/>
    <property type="molecule type" value="Genomic_DNA"/>
</dbReference>
<proteinExistence type="predicted"/>
<evidence type="ECO:0000313" key="1">
    <source>
        <dbReference type="EMBL" id="CDW88777.1"/>
    </source>
</evidence>
<organism evidence="1 2">
    <name type="scientific">Stylonychia lemnae</name>
    <name type="common">Ciliate</name>
    <dbReference type="NCBI Taxonomy" id="5949"/>
    <lineage>
        <taxon>Eukaryota</taxon>
        <taxon>Sar</taxon>
        <taxon>Alveolata</taxon>
        <taxon>Ciliophora</taxon>
        <taxon>Intramacronucleata</taxon>
        <taxon>Spirotrichea</taxon>
        <taxon>Stichotrichia</taxon>
        <taxon>Sporadotrichida</taxon>
        <taxon>Oxytrichidae</taxon>
        <taxon>Stylonychinae</taxon>
        <taxon>Stylonychia</taxon>
    </lineage>
</organism>
<accession>A0A078B639</accession>
<sequence>MQNDGGRMESLNSHLKLYFEPFKANLRTLNEFQSQMITDAQPNLDLNFFTTFYPLQQQNKEVKLDFTNKIDLVPSILEQLVNFYRETQFFEQNKQVLPQQIYYQVFQEYSTWELILNQFYADVAFKTFSNKQDGCNPRTVQQLKSLKQHKSLVLLACTQWLEQVQASHFREKNVSVSHVLNLRKNPNIGMGGSSQADTEASGYEDFDTEDQITSNEYIEREIELRKTIFEYLRCGKLREIQARLSTAGSYDHVLMLGGSLPLFDSVCYEQYDEAAHLFQKDQEEQSQINNGMYKNRHLQKQIDQTLVIGNRNYLSFINQFYQSQQYQNPKKLRNPLVILENGIHGTQVGDRLSIQAVFQMFLDQKINQQKLLDGRDGRINNEAFLNELHQQSYLDNLWASFKSISQSMLIDQVIEALKDGDDLDLYETFYSELIDEESFNQLSIQVKKNFQFQQVDYVFRDALNISSKSQLSWFESIQKDIVNAQYHASDPQKFGVTAWDNLLDKIYMEIMHKPKGPIVDKKQEYLNQQEQLIQLRFSTHFAMILMLTGRITADPNRVDQYNDLILTYTQHIRQLTDYESRFEQMMLYISFMIGTENQAELYHTCFGKIQDTNLKKQILQKTYEHFSKDLSEKFLRYVAEKNIYEEKYKERGNFLSSNIEEVRENVKRCPTLALEDKDDYERTKMVNWLFQEEDYKNAYYFSNELARKYLIEGRCDLAKKILDYRNEAKGNRKLQDLARDMDRSLNYFLNEDDQLSVVYLRENRQIRNIINVIDRSTELFTVRQDITVAKYTALLEQSFGVLFGYEGQILLEDQPSIQIPKLEEDVFDYYFHYYDSVRDRRESEKLTKSMFSSSLIFIEDIRQKNERIFDYLTSQDLQNLIGLVTDVVMSSSQTIMYELLHSDEFQ</sequence>
<dbReference type="Proteomes" id="UP000039865">
    <property type="component" value="Unassembled WGS sequence"/>
</dbReference>
<keyword evidence="2" id="KW-1185">Reference proteome</keyword>
<dbReference type="AlphaFoldDB" id="A0A078B639"/>
<reference evidence="1 2" key="1">
    <citation type="submission" date="2014-06" db="EMBL/GenBank/DDBJ databases">
        <authorList>
            <person name="Swart Estienne"/>
        </authorList>
    </citation>
    <scope>NUCLEOTIDE SEQUENCE [LARGE SCALE GENOMIC DNA]</scope>
    <source>
        <strain evidence="1 2">130c</strain>
    </source>
</reference>